<sequence length="888" mass="104811">MLKTIAKSIGKVVISLLIPFKVLAKGVYHALKAVFIPLYHLFKSMILGIIKGVKWLSIGIYRVLIYPIYLVFKKLSEWGYLMAKAIVLFFYNYLLIPVSKGLKTITLWSYEVVKWLSIGFYKVFIKPIYWVLKKIYQGLSWVLSKFSHYLYLYILKPMYKILKWLIKGFVKQVEKLIDILIQIYHWMVLLGRMLWRFIKPILKFIYGGFIFILKGIRFVLRKIGKLLKWLYEGLEYLISKPIDFIIWIFKKCFQGTRYLIDALVRLYRKMPESLYLGLKVMVIYTALGIHFIFWMIPKTLLYTVPKWIFTKLWIVLRHLVFKLFELILEGFVLLSNSLTKLRYALYPLSRIIKDLVHDFKDYYYILLLLPILLPVFILFLGGVLIEVLFIHLGLTLKALFTKPNTFIKLPYLPSINLFKEADLYIRKVKLSLGYNQKWRNAHGLMVTILWPLCFIIRWIIAIILLPITILTGLFYLLRYGMNRDYLTSNIADFLTIKTEYPGIIEGKPLILFGHKVTINVSDAYYDSELFVYVVSNTCSNTHLTIEIDGVAAHSQSIRIQGNPKTELLYAFLNLEVEIQKDKLPRIELPILEGFTVIYQKTHQADILYDNVLTIRDYSNKTDLTVKIQLSERRYYERTFEVVKINTQRLDVLFFQDYYQIYQNQTVLSLLDPKLKYTFLENPYLNNTKVCSKEPQFEVQFKVLGLDHIYTLPLKTINNPISGLLVKNTIQKPNYDVQTKRFKLQTQSVVNRFVVDIKWTIDNQKVESDVSLESLEIIPYHRFVGSYTQDFNTYSETFIIKDHRYEAYTYEFERKHLEEALNTNSAFALTHIVLPTFQLKPIWACFFISKDPSIIKSTGYIQSSGVSTFEVILYKHLFKFKKVWIQIKQ</sequence>
<evidence type="ECO:0000313" key="2">
    <source>
        <dbReference type="EMBL" id="MCU0104611.1"/>
    </source>
</evidence>
<evidence type="ECO:0000313" key="3">
    <source>
        <dbReference type="Proteomes" id="UP001209076"/>
    </source>
</evidence>
<comment type="caution">
    <text evidence="2">The sequence shown here is derived from an EMBL/GenBank/DDBJ whole genome shotgun (WGS) entry which is preliminary data.</text>
</comment>
<protein>
    <submittedName>
        <fullName evidence="2">Uncharacterized protein</fullName>
    </submittedName>
</protein>
<feature type="transmembrane region" description="Helical" evidence="1">
    <location>
        <begin position="316"/>
        <end position="341"/>
    </location>
</feature>
<keyword evidence="3" id="KW-1185">Reference proteome</keyword>
<dbReference type="Proteomes" id="UP001209076">
    <property type="component" value="Unassembled WGS sequence"/>
</dbReference>
<name>A0ABT2PW15_9MOLU</name>
<gene>
    <name evidence="2" type="ORF">N7603_02960</name>
</gene>
<dbReference type="EMBL" id="JAOEGN010000004">
    <property type="protein sequence ID" value="MCU0104611.1"/>
    <property type="molecule type" value="Genomic_DNA"/>
</dbReference>
<proteinExistence type="predicted"/>
<keyword evidence="1" id="KW-0472">Membrane</keyword>
<feature type="transmembrane region" description="Helical" evidence="1">
    <location>
        <begin position="52"/>
        <end position="72"/>
    </location>
</feature>
<evidence type="ECO:0000256" key="1">
    <source>
        <dbReference type="SAM" id="Phobius"/>
    </source>
</evidence>
<feature type="transmembrane region" description="Helical" evidence="1">
    <location>
        <begin position="201"/>
        <end position="220"/>
    </location>
</feature>
<feature type="transmembrane region" description="Helical" evidence="1">
    <location>
        <begin position="448"/>
        <end position="477"/>
    </location>
</feature>
<organism evidence="2 3">
    <name type="scientific">Paracholeplasma vituli</name>
    <dbReference type="NCBI Taxonomy" id="69473"/>
    <lineage>
        <taxon>Bacteria</taxon>
        <taxon>Bacillati</taxon>
        <taxon>Mycoplasmatota</taxon>
        <taxon>Mollicutes</taxon>
        <taxon>Acholeplasmatales</taxon>
        <taxon>Acholeplasmataceae</taxon>
        <taxon>Paracholeplasma</taxon>
    </lineage>
</organism>
<feature type="transmembrane region" description="Helical" evidence="1">
    <location>
        <begin position="78"/>
        <end position="96"/>
    </location>
</feature>
<feature type="transmembrane region" description="Helical" evidence="1">
    <location>
        <begin position="135"/>
        <end position="155"/>
    </location>
</feature>
<accession>A0ABT2PW15</accession>
<keyword evidence="1" id="KW-0812">Transmembrane</keyword>
<feature type="transmembrane region" description="Helical" evidence="1">
    <location>
        <begin position="12"/>
        <end position="31"/>
    </location>
</feature>
<keyword evidence="1" id="KW-1133">Transmembrane helix</keyword>
<reference evidence="3" key="1">
    <citation type="submission" date="2023-07" db="EMBL/GenBank/DDBJ databases">
        <title>Novel Mycoplasma species identified in domestic and wild animals.</title>
        <authorList>
            <person name="Volokhov D.V."/>
            <person name="Furtak V.A."/>
            <person name="Zagorodnyaya T.A."/>
        </authorList>
    </citation>
    <scope>NUCLEOTIDE SEQUENCE [LARGE SCALE GENOMIC DNA]</scope>
    <source>
        <strain evidence="3">92-19</strain>
    </source>
</reference>
<dbReference type="RefSeq" id="WP_262095854.1">
    <property type="nucleotide sequence ID" value="NZ_JAOEGN010000004.1"/>
</dbReference>
<feature type="transmembrane region" description="Helical" evidence="1">
    <location>
        <begin position="362"/>
        <end position="390"/>
    </location>
</feature>
<feature type="transmembrane region" description="Helical" evidence="1">
    <location>
        <begin position="274"/>
        <end position="296"/>
    </location>
</feature>
<feature type="transmembrane region" description="Helical" evidence="1">
    <location>
        <begin position="108"/>
        <end position="129"/>
    </location>
</feature>